<dbReference type="AlphaFoldDB" id="A0A2I1HHB5"/>
<name>A0A2I1HHB5_9GLOM</name>
<proteinExistence type="predicted"/>
<protein>
    <submittedName>
        <fullName evidence="1">Uncharacterized protein</fullName>
    </submittedName>
</protein>
<reference evidence="1 2" key="1">
    <citation type="submission" date="2015-10" db="EMBL/GenBank/DDBJ databases">
        <title>Genome analyses suggest a sexual origin of heterokaryosis in a supposedly ancient asexual fungus.</title>
        <authorList>
            <person name="Ropars J."/>
            <person name="Sedzielewska K."/>
            <person name="Noel J."/>
            <person name="Charron P."/>
            <person name="Farinelli L."/>
            <person name="Marton T."/>
            <person name="Kruger M."/>
            <person name="Pelin A."/>
            <person name="Brachmann A."/>
            <person name="Corradi N."/>
        </authorList>
    </citation>
    <scope>NUCLEOTIDE SEQUENCE [LARGE SCALE GENOMIC DNA]</scope>
    <source>
        <strain evidence="1 2">A4</strain>
    </source>
</reference>
<gene>
    <name evidence="1" type="ORF">RhiirA4_480037</name>
</gene>
<accession>A0A2I1HHB5</accession>
<dbReference type="EMBL" id="LLXI01002929">
    <property type="protein sequence ID" value="PKY58272.1"/>
    <property type="molecule type" value="Genomic_DNA"/>
</dbReference>
<keyword evidence="2" id="KW-1185">Reference proteome</keyword>
<comment type="caution">
    <text evidence="1">The sequence shown here is derived from an EMBL/GenBank/DDBJ whole genome shotgun (WGS) entry which is preliminary data.</text>
</comment>
<evidence type="ECO:0000313" key="2">
    <source>
        <dbReference type="Proteomes" id="UP000234323"/>
    </source>
</evidence>
<organism evidence="1 2">
    <name type="scientific">Rhizophagus irregularis</name>
    <dbReference type="NCBI Taxonomy" id="588596"/>
    <lineage>
        <taxon>Eukaryota</taxon>
        <taxon>Fungi</taxon>
        <taxon>Fungi incertae sedis</taxon>
        <taxon>Mucoromycota</taxon>
        <taxon>Glomeromycotina</taxon>
        <taxon>Glomeromycetes</taxon>
        <taxon>Glomerales</taxon>
        <taxon>Glomeraceae</taxon>
        <taxon>Rhizophagus</taxon>
    </lineage>
</organism>
<sequence>MNFCRFVIAKWQANCANLQQIRNTNDEEIEASLNQYISKINPEIWRKSGTNTNNAEAVHAMVINKKGKQLSLLSVISKLVGYNSLI</sequence>
<dbReference type="Proteomes" id="UP000234323">
    <property type="component" value="Unassembled WGS sequence"/>
</dbReference>
<evidence type="ECO:0000313" key="1">
    <source>
        <dbReference type="EMBL" id="PKY58272.1"/>
    </source>
</evidence>